<organism evidence="1 2">
    <name type="scientific">Blepharisma stoltei</name>
    <dbReference type="NCBI Taxonomy" id="1481888"/>
    <lineage>
        <taxon>Eukaryota</taxon>
        <taxon>Sar</taxon>
        <taxon>Alveolata</taxon>
        <taxon>Ciliophora</taxon>
        <taxon>Postciliodesmatophora</taxon>
        <taxon>Heterotrichea</taxon>
        <taxon>Heterotrichida</taxon>
        <taxon>Blepharismidae</taxon>
        <taxon>Blepharisma</taxon>
    </lineage>
</organism>
<dbReference type="EMBL" id="CAJZBQ010000035">
    <property type="protein sequence ID" value="CAG9323699.1"/>
    <property type="molecule type" value="Genomic_DNA"/>
</dbReference>
<keyword evidence="2" id="KW-1185">Reference proteome</keyword>
<dbReference type="Proteomes" id="UP001162131">
    <property type="component" value="Unassembled WGS sequence"/>
</dbReference>
<sequence>MDQISEWLHMISEDPRDDTLKITILESLIDRYSCYKYINRSRRTSHFGIKPLQDPSNLSFHYPNFATSTDFNSEFDSFTLGHTFSTASSEVSLTASIAFPENKKWYSNTKIYSAEEFEIIRHNFIVLFFEHKPKGGARVHKNELYIHIANIIQFFLDCCITTSFFLNQIIMPEKQVQWMDLKSFGQAMERVQYTVFDKTSFFYKPPDQELKKMINLQKLLFFYCVVEFGYGNSLGRNDLKIVMNMALKSKKKNHEDTTKFVEWTFKKKQEIFKKNEDFITFEEFHKILKN</sequence>
<comment type="caution">
    <text evidence="1">The sequence shown here is derived from an EMBL/GenBank/DDBJ whole genome shotgun (WGS) entry which is preliminary data.</text>
</comment>
<proteinExistence type="predicted"/>
<accession>A0AAU9JS38</accession>
<gene>
    <name evidence="1" type="ORF">BSTOLATCC_MIC34739</name>
</gene>
<dbReference type="AlphaFoldDB" id="A0AAU9JS38"/>
<protein>
    <submittedName>
        <fullName evidence="1">Uncharacterized protein</fullName>
    </submittedName>
</protein>
<evidence type="ECO:0000313" key="2">
    <source>
        <dbReference type="Proteomes" id="UP001162131"/>
    </source>
</evidence>
<evidence type="ECO:0000313" key="1">
    <source>
        <dbReference type="EMBL" id="CAG9323699.1"/>
    </source>
</evidence>
<name>A0AAU9JS38_9CILI</name>
<reference evidence="1" key="1">
    <citation type="submission" date="2021-09" db="EMBL/GenBank/DDBJ databases">
        <authorList>
            <consortium name="AG Swart"/>
            <person name="Singh M."/>
            <person name="Singh A."/>
            <person name="Seah K."/>
            <person name="Emmerich C."/>
        </authorList>
    </citation>
    <scope>NUCLEOTIDE SEQUENCE</scope>
    <source>
        <strain evidence="1">ATCC30299</strain>
    </source>
</reference>